<dbReference type="InterPro" id="IPR019438">
    <property type="entry name" value="Q_salvage"/>
</dbReference>
<keyword evidence="7" id="KW-1185">Reference proteome</keyword>
<dbReference type="GO" id="GO:0046872">
    <property type="term" value="F:metal ion binding"/>
    <property type="evidence" value="ECO:0007669"/>
    <property type="project" value="UniProtKB-KW"/>
</dbReference>
<dbReference type="InterPro" id="IPR009056">
    <property type="entry name" value="Cyt_c-like_dom"/>
</dbReference>
<evidence type="ECO:0000256" key="2">
    <source>
        <dbReference type="ARBA" id="ARBA00023004"/>
    </source>
</evidence>
<dbReference type="GO" id="GO:0009055">
    <property type="term" value="F:electron transfer activity"/>
    <property type="evidence" value="ECO:0007669"/>
    <property type="project" value="InterPro"/>
</dbReference>
<protein>
    <recommendedName>
        <fullName evidence="4">Queuosine 5'-phosphate N-glycosylase/hydrolase</fullName>
        <ecNumber evidence="4">3.2.2.-</ecNumber>
    </recommendedName>
    <alternativeName>
        <fullName evidence="4">Queuosine-nucleotide N-glycosylase/hydrolase</fullName>
    </alternativeName>
</protein>
<evidence type="ECO:0000313" key="7">
    <source>
        <dbReference type="Proteomes" id="UP000664859"/>
    </source>
</evidence>
<evidence type="ECO:0000256" key="4">
    <source>
        <dbReference type="RuleBase" id="RU365002"/>
    </source>
</evidence>
<dbReference type="OrthoDB" id="190551at2759"/>
<evidence type="ECO:0000256" key="1">
    <source>
        <dbReference type="ARBA" id="ARBA00022723"/>
    </source>
</evidence>
<feature type="domain" description="Cytochrome c" evidence="5">
    <location>
        <begin position="285"/>
        <end position="353"/>
    </location>
</feature>
<accession>A0A835Z942</accession>
<evidence type="ECO:0000259" key="5">
    <source>
        <dbReference type="PROSITE" id="PS51007"/>
    </source>
</evidence>
<keyword evidence="2 3" id="KW-0408">Iron</keyword>
<dbReference type="GO" id="GO:0006400">
    <property type="term" value="P:tRNA modification"/>
    <property type="evidence" value="ECO:0007669"/>
    <property type="project" value="TreeGrafter"/>
</dbReference>
<dbReference type="Pfam" id="PF10343">
    <property type="entry name" value="Q_salvage"/>
    <property type="match status" value="1"/>
</dbReference>
<keyword evidence="4" id="KW-0378">Hydrolase</keyword>
<proteinExistence type="inferred from homology"/>
<name>A0A835Z942_9STRA</name>
<dbReference type="PROSITE" id="PS51007">
    <property type="entry name" value="CYTC"/>
    <property type="match status" value="1"/>
</dbReference>
<reference evidence="6" key="1">
    <citation type="submission" date="2021-02" db="EMBL/GenBank/DDBJ databases">
        <title>First Annotated Genome of the Yellow-green Alga Tribonema minus.</title>
        <authorList>
            <person name="Mahan K.M."/>
        </authorList>
    </citation>
    <scope>NUCLEOTIDE SEQUENCE</scope>
    <source>
        <strain evidence="6">UTEX B ZZ1240</strain>
    </source>
</reference>
<sequence>MATSAESASPLLSRIRQSTAQAYEAQNRVVIYTKALNDLVVDAKAFKRYTTPVPYPLSFGTPGDQINFHTGLAMLRFGGSYEPDLVARTRNTLEDTIRFGLIGAHISRSRFDAAFMRDASPNDISSTFNIPMREAEQVSSIPGVMVERPGPLAPLVADLQEALHAVGARLLSLGYQDAAQFVLDALKAGGGSAERLVSALVQALPSAFDDACEAGGMSAAMHKNAQLLALELHHRMGKSLPLLQLSDVDKLTAVADADTITGLIQLGILRPAGDAAAAPGSEPAVAAEAGLKAFTAADTNVLRVAACVACHKLAERLGDGYAPISVALYINHLSRSASYKDLPRFIPAKSRAL</sequence>
<dbReference type="PANTHER" id="PTHR21314:SF1">
    <property type="entry name" value="QUEUOSINE SALVAGE PROTEIN"/>
    <property type="match status" value="1"/>
</dbReference>
<comment type="function">
    <text evidence="4">Catalyzes the hydrolysis of queuosine 5'-phosphate, releasing the nucleobase queuine (q). Is required for salvage of queuine from exogenous queuosine (Q) that is imported and then converted to queuosine 5'-phosphate intracellularly.</text>
</comment>
<comment type="caution">
    <text evidence="6">The sequence shown here is derived from an EMBL/GenBank/DDBJ whole genome shotgun (WGS) entry which is preliminary data.</text>
</comment>
<comment type="catalytic activity">
    <reaction evidence="4">
        <text>queuosine 5'-phosphate + H2O = queuine + D-ribose 5-phosphate</text>
        <dbReference type="Rhea" id="RHEA:75387"/>
        <dbReference type="ChEBI" id="CHEBI:15377"/>
        <dbReference type="ChEBI" id="CHEBI:17433"/>
        <dbReference type="ChEBI" id="CHEBI:78346"/>
        <dbReference type="ChEBI" id="CHEBI:194371"/>
    </reaction>
    <physiologicalReaction direction="left-to-right" evidence="4">
        <dbReference type="Rhea" id="RHEA:75388"/>
    </physiologicalReaction>
</comment>
<dbReference type="AlphaFoldDB" id="A0A835Z942"/>
<dbReference type="Proteomes" id="UP000664859">
    <property type="component" value="Unassembled WGS sequence"/>
</dbReference>
<dbReference type="GO" id="GO:0016787">
    <property type="term" value="F:hydrolase activity"/>
    <property type="evidence" value="ECO:0007669"/>
    <property type="project" value="UniProtKB-KW"/>
</dbReference>
<keyword evidence="3" id="KW-0349">Heme</keyword>
<comment type="similarity">
    <text evidence="4">Belongs to the QNG1 protein family.</text>
</comment>
<dbReference type="PANTHER" id="PTHR21314">
    <property type="entry name" value="QUEUOSINE 5'-PHOSPHATE N-GLYCOSYLASE_HYDROLASE-RELATED"/>
    <property type="match status" value="1"/>
</dbReference>
<organism evidence="6 7">
    <name type="scientific">Tribonema minus</name>
    <dbReference type="NCBI Taxonomy" id="303371"/>
    <lineage>
        <taxon>Eukaryota</taxon>
        <taxon>Sar</taxon>
        <taxon>Stramenopiles</taxon>
        <taxon>Ochrophyta</taxon>
        <taxon>PX clade</taxon>
        <taxon>Xanthophyceae</taxon>
        <taxon>Tribonematales</taxon>
        <taxon>Tribonemataceae</taxon>
        <taxon>Tribonema</taxon>
    </lineage>
</organism>
<dbReference type="EMBL" id="JAFCMP010000040">
    <property type="protein sequence ID" value="KAG5190022.1"/>
    <property type="molecule type" value="Genomic_DNA"/>
</dbReference>
<dbReference type="EC" id="3.2.2.-" evidence="4"/>
<dbReference type="GO" id="GO:0020037">
    <property type="term" value="F:heme binding"/>
    <property type="evidence" value="ECO:0007669"/>
    <property type="project" value="InterPro"/>
</dbReference>
<evidence type="ECO:0000313" key="6">
    <source>
        <dbReference type="EMBL" id="KAG5190022.1"/>
    </source>
</evidence>
<keyword evidence="1 3" id="KW-0479">Metal-binding</keyword>
<gene>
    <name evidence="6" type="ORF">JKP88DRAFT_232634</name>
</gene>
<evidence type="ECO:0000256" key="3">
    <source>
        <dbReference type="PROSITE-ProRule" id="PRU00433"/>
    </source>
</evidence>